<proteinExistence type="predicted"/>
<accession>A0AAV7URK8</accession>
<feature type="compositionally biased region" description="Polar residues" evidence="1">
    <location>
        <begin position="1"/>
        <end position="13"/>
    </location>
</feature>
<gene>
    <name evidence="2" type="ORF">NDU88_000542</name>
</gene>
<name>A0AAV7URK8_PLEWA</name>
<protein>
    <submittedName>
        <fullName evidence="2">Uncharacterized protein</fullName>
    </submittedName>
</protein>
<evidence type="ECO:0000313" key="2">
    <source>
        <dbReference type="EMBL" id="KAJ1191226.1"/>
    </source>
</evidence>
<keyword evidence="3" id="KW-1185">Reference proteome</keyword>
<feature type="region of interest" description="Disordered" evidence="1">
    <location>
        <begin position="1"/>
        <end position="22"/>
    </location>
</feature>
<organism evidence="2 3">
    <name type="scientific">Pleurodeles waltl</name>
    <name type="common">Iberian ribbed newt</name>
    <dbReference type="NCBI Taxonomy" id="8319"/>
    <lineage>
        <taxon>Eukaryota</taxon>
        <taxon>Metazoa</taxon>
        <taxon>Chordata</taxon>
        <taxon>Craniata</taxon>
        <taxon>Vertebrata</taxon>
        <taxon>Euteleostomi</taxon>
        <taxon>Amphibia</taxon>
        <taxon>Batrachia</taxon>
        <taxon>Caudata</taxon>
        <taxon>Salamandroidea</taxon>
        <taxon>Salamandridae</taxon>
        <taxon>Pleurodelinae</taxon>
        <taxon>Pleurodeles</taxon>
    </lineage>
</organism>
<comment type="caution">
    <text evidence="2">The sequence shown here is derived from an EMBL/GenBank/DDBJ whole genome shotgun (WGS) entry which is preliminary data.</text>
</comment>
<sequence>MSALRSANNSRQPGGQLGAPSVQCTAINKVRGRQAQGKDRPSCMHIKDNRAQQHEQHPCPTRRCPNGRLLQVSVERDRANTRRYLQGAQYVEK</sequence>
<dbReference type="Proteomes" id="UP001066276">
    <property type="component" value="Chromosome 2_2"/>
</dbReference>
<dbReference type="AlphaFoldDB" id="A0AAV7URK8"/>
<evidence type="ECO:0000313" key="3">
    <source>
        <dbReference type="Proteomes" id="UP001066276"/>
    </source>
</evidence>
<dbReference type="EMBL" id="JANPWB010000004">
    <property type="protein sequence ID" value="KAJ1191226.1"/>
    <property type="molecule type" value="Genomic_DNA"/>
</dbReference>
<evidence type="ECO:0000256" key="1">
    <source>
        <dbReference type="SAM" id="MobiDB-lite"/>
    </source>
</evidence>
<reference evidence="2" key="1">
    <citation type="journal article" date="2022" name="bioRxiv">
        <title>Sequencing and chromosome-scale assembly of the giantPleurodeles waltlgenome.</title>
        <authorList>
            <person name="Brown T."/>
            <person name="Elewa A."/>
            <person name="Iarovenko S."/>
            <person name="Subramanian E."/>
            <person name="Araus A.J."/>
            <person name="Petzold A."/>
            <person name="Susuki M."/>
            <person name="Suzuki K.-i.T."/>
            <person name="Hayashi T."/>
            <person name="Toyoda A."/>
            <person name="Oliveira C."/>
            <person name="Osipova E."/>
            <person name="Leigh N.D."/>
            <person name="Simon A."/>
            <person name="Yun M.H."/>
        </authorList>
    </citation>
    <scope>NUCLEOTIDE SEQUENCE</scope>
    <source>
        <strain evidence="2">20211129_DDA</strain>
        <tissue evidence="2">Liver</tissue>
    </source>
</reference>